<feature type="compositionally biased region" description="Basic and acidic residues" evidence="1">
    <location>
        <begin position="149"/>
        <end position="168"/>
    </location>
</feature>
<reference evidence="2 3" key="1">
    <citation type="journal article" date="2012" name="Science">
        <title>The Paleozoic origin of enzymatic lignin decomposition reconstructed from 31 fungal genomes.</title>
        <authorList>
            <person name="Floudas D."/>
            <person name="Binder M."/>
            <person name="Riley R."/>
            <person name="Barry K."/>
            <person name="Blanchette R.A."/>
            <person name="Henrissat B."/>
            <person name="Martinez A.T."/>
            <person name="Otillar R."/>
            <person name="Spatafora J.W."/>
            <person name="Yadav J.S."/>
            <person name="Aerts A."/>
            <person name="Benoit I."/>
            <person name="Boyd A."/>
            <person name="Carlson A."/>
            <person name="Copeland A."/>
            <person name="Coutinho P.M."/>
            <person name="de Vries R.P."/>
            <person name="Ferreira P."/>
            <person name="Findley K."/>
            <person name="Foster B."/>
            <person name="Gaskell J."/>
            <person name="Glotzer D."/>
            <person name="Gorecki P."/>
            <person name="Heitman J."/>
            <person name="Hesse C."/>
            <person name="Hori C."/>
            <person name="Igarashi K."/>
            <person name="Jurgens J.A."/>
            <person name="Kallen N."/>
            <person name="Kersten P."/>
            <person name="Kohler A."/>
            <person name="Kuees U."/>
            <person name="Kumar T.K.A."/>
            <person name="Kuo A."/>
            <person name="LaButti K."/>
            <person name="Larrondo L.F."/>
            <person name="Lindquist E."/>
            <person name="Ling A."/>
            <person name="Lombard V."/>
            <person name="Lucas S."/>
            <person name="Lundell T."/>
            <person name="Martin R."/>
            <person name="McLaughlin D.J."/>
            <person name="Morgenstern I."/>
            <person name="Morin E."/>
            <person name="Murat C."/>
            <person name="Nagy L.G."/>
            <person name="Nolan M."/>
            <person name="Ohm R.A."/>
            <person name="Patyshakuliyeva A."/>
            <person name="Rokas A."/>
            <person name="Ruiz-Duenas F.J."/>
            <person name="Sabat G."/>
            <person name="Salamov A."/>
            <person name="Samejima M."/>
            <person name="Schmutz J."/>
            <person name="Slot J.C."/>
            <person name="St John F."/>
            <person name="Stenlid J."/>
            <person name="Sun H."/>
            <person name="Sun S."/>
            <person name="Syed K."/>
            <person name="Tsang A."/>
            <person name="Wiebenga A."/>
            <person name="Young D."/>
            <person name="Pisabarro A."/>
            <person name="Eastwood D.C."/>
            <person name="Martin F."/>
            <person name="Cullen D."/>
            <person name="Grigoriev I.V."/>
            <person name="Hibbett D.S."/>
        </authorList>
    </citation>
    <scope>NUCLEOTIDE SEQUENCE [LARGE SCALE GENOMIC DNA]</scope>
    <source>
        <strain evidence="2 3">ATCC 11539</strain>
    </source>
</reference>
<evidence type="ECO:0000256" key="1">
    <source>
        <dbReference type="SAM" id="MobiDB-lite"/>
    </source>
</evidence>
<dbReference type="EMBL" id="KB469304">
    <property type="protein sequence ID" value="EPQ54230.1"/>
    <property type="molecule type" value="Genomic_DNA"/>
</dbReference>
<dbReference type="OMA" id="FYSSTMH"/>
<dbReference type="eggNOG" id="ENOG502SE95">
    <property type="taxonomic scope" value="Eukaryota"/>
</dbReference>
<dbReference type="Proteomes" id="UP000030669">
    <property type="component" value="Unassembled WGS sequence"/>
</dbReference>
<keyword evidence="3" id="KW-1185">Reference proteome</keyword>
<dbReference type="STRING" id="670483.S7RIR1"/>
<accession>S7RIR1</accession>
<sequence length="168" mass="18542">MYSIARRTALRSVAGFGQSPASSMRNGYSSSRAYSTMHDNDPELLEKEKHRNLQGKQHETSTPIHDAPGWNEHLGSASEAFIKADRSGHQDPAALQEHTVDYVRNRHHPEDRLSRREAGYPKDEVAGPLSSAGSTGGVDPDDDMTADGPKVKVVKEHSEKTEVIKEVR</sequence>
<name>S7RIR1_GLOTA</name>
<evidence type="ECO:0000313" key="2">
    <source>
        <dbReference type="EMBL" id="EPQ54230.1"/>
    </source>
</evidence>
<dbReference type="OrthoDB" id="529205at2759"/>
<feature type="compositionally biased region" description="Basic and acidic residues" evidence="1">
    <location>
        <begin position="38"/>
        <end position="59"/>
    </location>
</feature>
<dbReference type="GeneID" id="19299409"/>
<feature type="compositionally biased region" description="Basic and acidic residues" evidence="1">
    <location>
        <begin position="98"/>
        <end position="125"/>
    </location>
</feature>
<gene>
    <name evidence="2" type="ORF">GLOTRDRAFT_111589</name>
</gene>
<dbReference type="AlphaFoldDB" id="S7RIR1"/>
<feature type="compositionally biased region" description="Polar residues" evidence="1">
    <location>
        <begin position="19"/>
        <end position="34"/>
    </location>
</feature>
<organism evidence="2 3">
    <name type="scientific">Gloeophyllum trabeum (strain ATCC 11539 / FP-39264 / Madison 617)</name>
    <name type="common">Brown rot fungus</name>
    <dbReference type="NCBI Taxonomy" id="670483"/>
    <lineage>
        <taxon>Eukaryota</taxon>
        <taxon>Fungi</taxon>
        <taxon>Dikarya</taxon>
        <taxon>Basidiomycota</taxon>
        <taxon>Agaricomycotina</taxon>
        <taxon>Agaricomycetes</taxon>
        <taxon>Gloeophyllales</taxon>
        <taxon>Gloeophyllaceae</taxon>
        <taxon>Gloeophyllum</taxon>
    </lineage>
</organism>
<proteinExistence type="predicted"/>
<feature type="region of interest" description="Disordered" evidence="1">
    <location>
        <begin position="85"/>
        <end position="168"/>
    </location>
</feature>
<evidence type="ECO:0000313" key="3">
    <source>
        <dbReference type="Proteomes" id="UP000030669"/>
    </source>
</evidence>
<feature type="region of interest" description="Disordered" evidence="1">
    <location>
        <begin position="11"/>
        <end position="72"/>
    </location>
</feature>
<dbReference type="RefSeq" id="XP_007867536.1">
    <property type="nucleotide sequence ID" value="XM_007869345.1"/>
</dbReference>
<dbReference type="KEGG" id="gtr:GLOTRDRAFT_111589"/>
<protein>
    <submittedName>
        <fullName evidence="2">Uncharacterized protein</fullName>
    </submittedName>
</protein>
<dbReference type="HOGENOM" id="CLU_112088_0_0_1"/>